<feature type="transmembrane region" description="Helical" evidence="1">
    <location>
        <begin position="171"/>
        <end position="194"/>
    </location>
</feature>
<protein>
    <submittedName>
        <fullName evidence="2">Uncharacterized protein</fullName>
    </submittedName>
</protein>
<gene>
    <name evidence="2" type="ORF">RchiOBHm_Chr1g0339901</name>
</gene>
<comment type="caution">
    <text evidence="2">The sequence shown here is derived from an EMBL/GenBank/DDBJ whole genome shotgun (WGS) entry which is preliminary data.</text>
</comment>
<dbReference type="Proteomes" id="UP000238479">
    <property type="component" value="Chromosome 1"/>
</dbReference>
<proteinExistence type="predicted"/>
<evidence type="ECO:0000256" key="1">
    <source>
        <dbReference type="SAM" id="Phobius"/>
    </source>
</evidence>
<accession>A0A2P6SDB4</accession>
<evidence type="ECO:0000313" key="3">
    <source>
        <dbReference type="Proteomes" id="UP000238479"/>
    </source>
</evidence>
<dbReference type="EMBL" id="PDCK01000039">
    <property type="protein sequence ID" value="PRQ56673.1"/>
    <property type="molecule type" value="Genomic_DNA"/>
</dbReference>
<dbReference type="Gramene" id="PRQ56673">
    <property type="protein sequence ID" value="PRQ56673"/>
    <property type="gene ID" value="RchiOBHm_Chr1g0339901"/>
</dbReference>
<keyword evidence="1" id="KW-0472">Membrane</keyword>
<sequence>MSRYREVVSAQIGAWQLTVVAGFVAVMRIRSGFWMCDWIRSDLVADPLVVGCCVIPNLVLGGSTAALARIFPRAGGGVIGDGDGGSGVDLLSGRVLTRCGMLVVSVVVRKDLCQFLVGDDVGVRDRQRSGGHGGLMVVAGLPVQGLSWAGVRAWALRALVLWACSWPGCPWAWGFTLGPLGFISFTVVFYLYYLVCLRYLRAISPYNYCVGLVGLCVCVCTLSALSALGRRRVPCFVKWSLPPSGRVRLSVAGSLRRQHSRKAVLKLAIMLRCNRVTYRVIFPLCHRYVKANRVASRALFASWCFFEYMYYVEIPDIISGHTLDAYCNQGFRLNVPPCIRQFH</sequence>
<keyword evidence="1" id="KW-0812">Transmembrane</keyword>
<keyword evidence="1" id="KW-1133">Transmembrane helix</keyword>
<reference evidence="2 3" key="1">
    <citation type="journal article" date="2018" name="Nat. Genet.">
        <title>The Rosa genome provides new insights in the design of modern roses.</title>
        <authorList>
            <person name="Bendahmane M."/>
        </authorList>
    </citation>
    <scope>NUCLEOTIDE SEQUENCE [LARGE SCALE GENOMIC DNA]</scope>
    <source>
        <strain evidence="3">cv. Old Blush</strain>
    </source>
</reference>
<keyword evidence="3" id="KW-1185">Reference proteome</keyword>
<feature type="transmembrane region" description="Helical" evidence="1">
    <location>
        <begin position="133"/>
        <end position="151"/>
    </location>
</feature>
<feature type="transmembrane region" description="Helical" evidence="1">
    <location>
        <begin position="206"/>
        <end position="228"/>
    </location>
</feature>
<dbReference type="AlphaFoldDB" id="A0A2P6SDB4"/>
<organism evidence="2 3">
    <name type="scientific">Rosa chinensis</name>
    <name type="common">China rose</name>
    <dbReference type="NCBI Taxonomy" id="74649"/>
    <lineage>
        <taxon>Eukaryota</taxon>
        <taxon>Viridiplantae</taxon>
        <taxon>Streptophyta</taxon>
        <taxon>Embryophyta</taxon>
        <taxon>Tracheophyta</taxon>
        <taxon>Spermatophyta</taxon>
        <taxon>Magnoliopsida</taxon>
        <taxon>eudicotyledons</taxon>
        <taxon>Gunneridae</taxon>
        <taxon>Pentapetalae</taxon>
        <taxon>rosids</taxon>
        <taxon>fabids</taxon>
        <taxon>Rosales</taxon>
        <taxon>Rosaceae</taxon>
        <taxon>Rosoideae</taxon>
        <taxon>Rosoideae incertae sedis</taxon>
        <taxon>Rosa</taxon>
    </lineage>
</organism>
<evidence type="ECO:0000313" key="2">
    <source>
        <dbReference type="EMBL" id="PRQ56673.1"/>
    </source>
</evidence>
<feature type="transmembrane region" description="Helical" evidence="1">
    <location>
        <begin position="12"/>
        <end position="30"/>
    </location>
</feature>
<name>A0A2P6SDB4_ROSCH</name>